<name>A0ABY6I855_STRPE</name>
<evidence type="ECO:0000313" key="2">
    <source>
        <dbReference type="EMBL" id="UYQ63178.1"/>
    </source>
</evidence>
<feature type="region of interest" description="Disordered" evidence="1">
    <location>
        <begin position="93"/>
        <end position="113"/>
    </location>
</feature>
<reference evidence="2" key="1">
    <citation type="submission" date="2022-10" db="EMBL/GenBank/DDBJ databases">
        <title>Cytochrome P450 Catalyzes Benzene Ring Formation in the Biosynthesis of Trialkyl-Substituted Aromatic Polyketides.</title>
        <authorList>
            <person name="Zhao E."/>
            <person name="Ge H."/>
        </authorList>
    </citation>
    <scope>NUCLEOTIDE SEQUENCE</scope>
    <source>
        <strain evidence="2">NA0869</strain>
    </source>
</reference>
<evidence type="ECO:0000256" key="1">
    <source>
        <dbReference type="SAM" id="MobiDB-lite"/>
    </source>
</evidence>
<gene>
    <name evidence="2" type="ORF">OGH68_18015</name>
</gene>
<proteinExistence type="predicted"/>
<protein>
    <submittedName>
        <fullName evidence="2">Uncharacterized protein</fullName>
    </submittedName>
</protein>
<dbReference type="RefSeq" id="WP_264245233.1">
    <property type="nucleotide sequence ID" value="NZ_CP107567.1"/>
</dbReference>
<accession>A0ABY6I855</accession>
<feature type="compositionally biased region" description="Basic and acidic residues" evidence="1">
    <location>
        <begin position="93"/>
        <end position="105"/>
    </location>
</feature>
<keyword evidence="3" id="KW-1185">Reference proteome</keyword>
<organism evidence="2 3">
    <name type="scientific">Streptomyces peucetius</name>
    <dbReference type="NCBI Taxonomy" id="1950"/>
    <lineage>
        <taxon>Bacteria</taxon>
        <taxon>Bacillati</taxon>
        <taxon>Actinomycetota</taxon>
        <taxon>Actinomycetes</taxon>
        <taxon>Kitasatosporales</taxon>
        <taxon>Streptomycetaceae</taxon>
        <taxon>Streptomyces</taxon>
    </lineage>
</organism>
<dbReference type="Proteomes" id="UP001163878">
    <property type="component" value="Chromosome"/>
</dbReference>
<dbReference type="EMBL" id="CP107567">
    <property type="protein sequence ID" value="UYQ63178.1"/>
    <property type="molecule type" value="Genomic_DNA"/>
</dbReference>
<sequence length="113" mass="12080">MTTHSELRLLPWAGPEGKPCYLSTDDSDGHLSRLADHTEAVQLGMAAGLLEHASEALHDAEPEELRLLATMLTGALRATLRVATSRGHRLATRDLAARDGDDEGPRLPASAFG</sequence>
<evidence type="ECO:0000313" key="3">
    <source>
        <dbReference type="Proteomes" id="UP001163878"/>
    </source>
</evidence>